<dbReference type="EnsemblPlants" id="Kaladp0053s0350.1.v1.1">
    <property type="protein sequence ID" value="Kaladp0053s0350.1.v1.1"/>
    <property type="gene ID" value="Kaladp0053s0350.v1.1"/>
</dbReference>
<keyword evidence="5" id="KW-1185">Reference proteome</keyword>
<dbReference type="InterPro" id="IPR019489">
    <property type="entry name" value="Clp_ATPase_C"/>
</dbReference>
<keyword evidence="2" id="KW-0067">ATP-binding</keyword>
<dbReference type="GO" id="GO:0051603">
    <property type="term" value="P:proteolysis involved in protein catabolic process"/>
    <property type="evidence" value="ECO:0007669"/>
    <property type="project" value="TreeGrafter"/>
</dbReference>
<proteinExistence type="predicted"/>
<dbReference type="SUPFAM" id="SSF52540">
    <property type="entry name" value="P-loop containing nucleoside triphosphate hydrolases"/>
    <property type="match status" value="1"/>
</dbReference>
<dbReference type="Proteomes" id="UP000594263">
    <property type="component" value="Unplaced"/>
</dbReference>
<protein>
    <recommendedName>
        <fullName evidence="3">Clp ATPase C-terminal domain-containing protein</fullName>
    </recommendedName>
</protein>
<dbReference type="InterPro" id="IPR007234">
    <property type="entry name" value="Vps53_N"/>
</dbReference>
<dbReference type="Gramene" id="Kaladp0053s0350.1.v1.1">
    <property type="protein sequence ID" value="Kaladp0053s0350.1.v1.1"/>
    <property type="gene ID" value="Kaladp0053s0350.v1.1"/>
</dbReference>
<dbReference type="InterPro" id="IPR027417">
    <property type="entry name" value="P-loop_NTPase"/>
</dbReference>
<reference evidence="4" key="1">
    <citation type="submission" date="2021-01" db="UniProtKB">
        <authorList>
            <consortium name="EnsemblPlants"/>
        </authorList>
    </citation>
    <scope>IDENTIFICATION</scope>
</reference>
<keyword evidence="1" id="KW-0547">Nucleotide-binding</keyword>
<dbReference type="InterPro" id="IPR050052">
    <property type="entry name" value="ATP-dep_Clp_protease_ClpX"/>
</dbReference>
<evidence type="ECO:0000256" key="2">
    <source>
        <dbReference type="ARBA" id="ARBA00022840"/>
    </source>
</evidence>
<name>A0A7N0U3G9_KALFE</name>
<dbReference type="GO" id="GO:0005759">
    <property type="term" value="C:mitochondrial matrix"/>
    <property type="evidence" value="ECO:0007669"/>
    <property type="project" value="TreeGrafter"/>
</dbReference>
<evidence type="ECO:0000313" key="5">
    <source>
        <dbReference type="Proteomes" id="UP000594263"/>
    </source>
</evidence>
<dbReference type="PANTHER" id="PTHR48102:SF7">
    <property type="entry name" value="ATP-DEPENDENT CLP PROTEASE ATP-BINDING SUBUNIT CLPX-LIKE, MITOCHONDRIAL"/>
    <property type="match status" value="1"/>
</dbReference>
<dbReference type="Pfam" id="PF10431">
    <property type="entry name" value="ClpB_D2-small"/>
    <property type="match status" value="1"/>
</dbReference>
<dbReference type="FunFam" id="1.10.8.60:FF:000002">
    <property type="entry name" value="ATP-dependent Clp protease ATP-binding subunit ClpX"/>
    <property type="match status" value="1"/>
</dbReference>
<organism evidence="4 5">
    <name type="scientific">Kalanchoe fedtschenkoi</name>
    <name type="common">Lavender scallops</name>
    <name type="synonym">South American air plant</name>
    <dbReference type="NCBI Taxonomy" id="63787"/>
    <lineage>
        <taxon>Eukaryota</taxon>
        <taxon>Viridiplantae</taxon>
        <taxon>Streptophyta</taxon>
        <taxon>Embryophyta</taxon>
        <taxon>Tracheophyta</taxon>
        <taxon>Spermatophyta</taxon>
        <taxon>Magnoliopsida</taxon>
        <taxon>eudicotyledons</taxon>
        <taxon>Gunneridae</taxon>
        <taxon>Pentapetalae</taxon>
        <taxon>Saxifragales</taxon>
        <taxon>Crassulaceae</taxon>
        <taxon>Kalanchoe</taxon>
    </lineage>
</organism>
<dbReference type="GO" id="GO:0005524">
    <property type="term" value="F:ATP binding"/>
    <property type="evidence" value="ECO:0007669"/>
    <property type="project" value="UniProtKB-KW"/>
</dbReference>
<feature type="domain" description="Clp ATPase C-terminal" evidence="3">
    <location>
        <begin position="126"/>
        <end position="217"/>
    </location>
</feature>
<sequence length="250" mass="27420">MDKSSALEYINQMFPTEASLSGVEPLMQKIQNEIRLVDAGILAAVRQQSNSGNKAKEDLAAATHAVQVQLLVCHFSLFSCTSAQYSSRVKHGETSYELAESSDLIAYGLIPEFIGRFPILVSLSALNEEQLVQVLTEPKNALGKQYKKMFSMNNVGLQFTDGALRLIAKKAIIKNTGARGLRALLENILTEAMFEVPDVERGVSKIDAVLVDEESVGSLDRPGCGAKILLEKNLHHPKKAGYKVHFLTFL</sequence>
<evidence type="ECO:0000313" key="4">
    <source>
        <dbReference type="EnsemblPlants" id="Kaladp0053s0350.1.v1.1"/>
    </source>
</evidence>
<dbReference type="Gene3D" id="1.10.8.60">
    <property type="match status" value="1"/>
</dbReference>
<dbReference type="GO" id="GO:0016887">
    <property type="term" value="F:ATP hydrolysis activity"/>
    <property type="evidence" value="ECO:0007669"/>
    <property type="project" value="TreeGrafter"/>
</dbReference>
<accession>A0A7N0U3G9</accession>
<evidence type="ECO:0000259" key="3">
    <source>
        <dbReference type="SMART" id="SM01086"/>
    </source>
</evidence>
<evidence type="ECO:0000256" key="1">
    <source>
        <dbReference type="ARBA" id="ARBA00022741"/>
    </source>
</evidence>
<dbReference type="PANTHER" id="PTHR48102">
    <property type="entry name" value="ATP-DEPENDENT CLP PROTEASE ATP-BINDING SUBUNIT CLPX-LIKE, MITOCHONDRIAL-RELATED"/>
    <property type="match status" value="1"/>
</dbReference>
<dbReference type="SMART" id="SM01086">
    <property type="entry name" value="ClpB_D2-small"/>
    <property type="match status" value="1"/>
</dbReference>
<dbReference type="AlphaFoldDB" id="A0A7N0U3G9"/>
<dbReference type="Gene3D" id="3.40.50.300">
    <property type="entry name" value="P-loop containing nucleotide triphosphate hydrolases"/>
    <property type="match status" value="1"/>
</dbReference>
<dbReference type="Pfam" id="PF04100">
    <property type="entry name" value="Vps53_N"/>
    <property type="match status" value="1"/>
</dbReference>